<evidence type="ECO:0000313" key="2">
    <source>
        <dbReference type="Proteomes" id="UP000031672"/>
    </source>
</evidence>
<protein>
    <submittedName>
        <fullName evidence="1">Uncharacterized protein</fullName>
    </submittedName>
</protein>
<keyword evidence="2" id="KW-1185">Reference proteome</keyword>
<dbReference type="OrthoDB" id="9012782at2"/>
<evidence type="ECO:0000313" key="1">
    <source>
        <dbReference type="EMBL" id="KII81846.1"/>
    </source>
</evidence>
<organism evidence="1 2">
    <name type="scientific">Vibrio renipiscarius</name>
    <dbReference type="NCBI Taxonomy" id="1461322"/>
    <lineage>
        <taxon>Bacteria</taxon>
        <taxon>Pseudomonadati</taxon>
        <taxon>Pseudomonadota</taxon>
        <taxon>Gammaproteobacteria</taxon>
        <taxon>Vibrionales</taxon>
        <taxon>Vibrionaceae</taxon>
        <taxon>Vibrio</taxon>
    </lineage>
</organism>
<reference evidence="1 2" key="1">
    <citation type="submission" date="2014-11" db="EMBL/GenBank/DDBJ databases">
        <title>Draft Genome Sequence of Vibrio piscirenalis strains CECT 8603T and CECT 8604, two marine Gammaproteobacterium isolated from cultured gilthead sea bream (Sparus aurata).</title>
        <authorList>
            <person name="Arahal D.R."/>
            <person name="Rodrigo-Torres L."/>
            <person name="Lucena T."/>
            <person name="Pujalte M.J."/>
        </authorList>
    </citation>
    <scope>NUCLEOTIDE SEQUENCE [LARGE SCALE GENOMIC DNA]</scope>
    <source>
        <strain evidence="1 2">DCR 1-4-2</strain>
    </source>
</reference>
<dbReference type="RefSeq" id="WP_040986567.1">
    <property type="nucleotide sequence ID" value="NZ_JTKH01000003.1"/>
</dbReference>
<gene>
    <name evidence="1" type="ORF">OJ16_01220</name>
</gene>
<sequence>MKIQKVIPIEGGELVIRFDNGEFRVFPNQGLSDTEIWFLHFPHKLQSYVEHADGLRWNAVNKSQIWNGKNVWDGEVSLSASQLWDMSDEISLEKRQSKLLPIAMKNQAPTKQHSTHHVYFVYINPFNAEKLLTFGESIAGGHGERGGAISLSRSGLNEFEQWQNHSLLAGCDWLIPILKEDNQTDDQTIDRIIAQFRQAKPQ</sequence>
<comment type="caution">
    <text evidence="1">The sequence shown here is derived from an EMBL/GenBank/DDBJ whole genome shotgun (WGS) entry which is preliminary data.</text>
</comment>
<proteinExistence type="predicted"/>
<dbReference type="AlphaFoldDB" id="A0A0C2NQQ2"/>
<dbReference type="EMBL" id="JTKH01000003">
    <property type="protein sequence ID" value="KII81846.1"/>
    <property type="molecule type" value="Genomic_DNA"/>
</dbReference>
<name>A0A0C2NQQ2_9VIBR</name>
<accession>A0A0C2NQQ2</accession>
<accession>A0A0C2JCT4</accession>
<dbReference type="Proteomes" id="UP000031672">
    <property type="component" value="Unassembled WGS sequence"/>
</dbReference>